<name>A0A238D231_THIDL</name>
<dbReference type="GO" id="GO:0006631">
    <property type="term" value="P:fatty acid metabolic process"/>
    <property type="evidence" value="ECO:0007669"/>
    <property type="project" value="TreeGrafter"/>
</dbReference>
<keyword evidence="1" id="KW-0446">Lipid-binding</keyword>
<dbReference type="EMBL" id="FLMQ01000055">
    <property type="protein sequence ID" value="SBP87327.1"/>
    <property type="molecule type" value="Genomic_DNA"/>
</dbReference>
<keyword evidence="4" id="KW-1185">Reference proteome</keyword>
<evidence type="ECO:0000256" key="1">
    <source>
        <dbReference type="ARBA" id="ARBA00023121"/>
    </source>
</evidence>
<sequence length="88" mass="9571">MDMHPQTDFESAVARAKNLPRRPDNATLLRLYALYKQASEGDAAGARPGIADFVARAKWDAWATLAGMPSAQAMRDYIALVDALQHAA</sequence>
<gene>
    <name evidence="3" type="primary">DBI</name>
    <name evidence="3" type="ORF">THIARS_60040</name>
</gene>
<organism evidence="3 4">
    <name type="scientific">Thiomonas delicata</name>
    <name type="common">Thiomonas cuprina</name>
    <dbReference type="NCBI Taxonomy" id="364030"/>
    <lineage>
        <taxon>Bacteria</taxon>
        <taxon>Pseudomonadati</taxon>
        <taxon>Pseudomonadota</taxon>
        <taxon>Betaproteobacteria</taxon>
        <taxon>Burkholderiales</taxon>
        <taxon>Thiomonas</taxon>
    </lineage>
</organism>
<reference evidence="3 4" key="1">
    <citation type="submission" date="2016-06" db="EMBL/GenBank/DDBJ databases">
        <authorList>
            <person name="Kjaerup R.B."/>
            <person name="Dalgaard T.S."/>
            <person name="Juul-Madsen H.R."/>
        </authorList>
    </citation>
    <scope>NUCLEOTIDE SEQUENCE [LARGE SCALE GENOMIC DNA]</scope>
    <source>
        <strain evidence="3 4">DSM 16361</strain>
    </source>
</reference>
<dbReference type="PROSITE" id="PS51228">
    <property type="entry name" value="ACB_2"/>
    <property type="match status" value="1"/>
</dbReference>
<dbReference type="AlphaFoldDB" id="A0A238D231"/>
<protein>
    <submittedName>
        <fullName evidence="3">Acyl-CoA-binding protein (ACBP) (Diazepam-binding inhibitor) (DBI) (Endozepine) (EP)</fullName>
    </submittedName>
</protein>
<dbReference type="InterPro" id="IPR000582">
    <property type="entry name" value="Acyl-CoA-binding_protein"/>
</dbReference>
<proteinExistence type="predicted"/>
<evidence type="ECO:0000313" key="4">
    <source>
        <dbReference type="Proteomes" id="UP000214566"/>
    </source>
</evidence>
<dbReference type="PANTHER" id="PTHR23310:SF62">
    <property type="entry name" value="ACYL-COA BINDING PROTEIN 1, ISOFORM A"/>
    <property type="match status" value="1"/>
</dbReference>
<dbReference type="SUPFAM" id="SSF47027">
    <property type="entry name" value="Acyl-CoA binding protein"/>
    <property type="match status" value="1"/>
</dbReference>
<dbReference type="PRINTS" id="PR00689">
    <property type="entry name" value="ACOABINDINGP"/>
</dbReference>
<dbReference type="InterPro" id="IPR014352">
    <property type="entry name" value="FERM/acyl-CoA-bd_prot_sf"/>
</dbReference>
<dbReference type="Pfam" id="PF00887">
    <property type="entry name" value="ACBP"/>
    <property type="match status" value="1"/>
</dbReference>
<dbReference type="GO" id="GO:0000062">
    <property type="term" value="F:fatty-acyl-CoA binding"/>
    <property type="evidence" value="ECO:0007669"/>
    <property type="project" value="InterPro"/>
</dbReference>
<dbReference type="Gene3D" id="1.20.80.10">
    <property type="match status" value="1"/>
</dbReference>
<feature type="domain" description="ACB" evidence="2">
    <location>
        <begin position="5"/>
        <end position="88"/>
    </location>
</feature>
<evidence type="ECO:0000259" key="2">
    <source>
        <dbReference type="PROSITE" id="PS51228"/>
    </source>
</evidence>
<dbReference type="PANTHER" id="PTHR23310">
    <property type="entry name" value="ACYL-COA-BINDING PROTEIN, ACBP"/>
    <property type="match status" value="1"/>
</dbReference>
<accession>A0A238D231</accession>
<dbReference type="Proteomes" id="UP000214566">
    <property type="component" value="Unassembled WGS sequence"/>
</dbReference>
<evidence type="ECO:0000313" key="3">
    <source>
        <dbReference type="EMBL" id="SBP87327.1"/>
    </source>
</evidence>
<dbReference type="InterPro" id="IPR035984">
    <property type="entry name" value="Acyl-CoA-binding_sf"/>
</dbReference>